<dbReference type="GO" id="GO:0003677">
    <property type="term" value="F:DNA binding"/>
    <property type="evidence" value="ECO:0007669"/>
    <property type="project" value="InterPro"/>
</dbReference>
<dbReference type="InterPro" id="IPR000792">
    <property type="entry name" value="Tscrpt_reg_LuxR_C"/>
</dbReference>
<dbReference type="AlphaFoldDB" id="A0A346Y005"/>
<dbReference type="KEGG" id="euz:DVS28_a3126"/>
<keyword evidence="3" id="KW-1185">Reference proteome</keyword>
<name>A0A346Y005_9ACTN</name>
<dbReference type="Proteomes" id="UP000264006">
    <property type="component" value="Chromosome"/>
</dbReference>
<evidence type="ECO:0000259" key="1">
    <source>
        <dbReference type="SMART" id="SM00421"/>
    </source>
</evidence>
<reference evidence="2 3" key="1">
    <citation type="submission" date="2018-09" db="EMBL/GenBank/DDBJ databases">
        <title>Complete genome sequence of Euzebya sp. DY32-46 isolated from seawater of Pacific Ocean.</title>
        <authorList>
            <person name="Xu L."/>
            <person name="Wu Y.-H."/>
            <person name="Xu X.-W."/>
        </authorList>
    </citation>
    <scope>NUCLEOTIDE SEQUENCE [LARGE SCALE GENOMIC DNA]</scope>
    <source>
        <strain evidence="2 3">DY32-46</strain>
    </source>
</reference>
<dbReference type="EMBL" id="CP031165">
    <property type="protein sequence ID" value="AXV07802.1"/>
    <property type="molecule type" value="Genomic_DNA"/>
</dbReference>
<sequence>MSRADEDPELTREDIVLLQAMSTDDTLEAIARRLDTSVRTLRRRSRSLHDRIGVSGRVEAAVWAACRGLVSR</sequence>
<gene>
    <name evidence="2" type="ORF">DVS28_a3126</name>
</gene>
<dbReference type="SUPFAM" id="SSF46894">
    <property type="entry name" value="C-terminal effector domain of the bipartite response regulators"/>
    <property type="match status" value="1"/>
</dbReference>
<dbReference type="InterPro" id="IPR036388">
    <property type="entry name" value="WH-like_DNA-bd_sf"/>
</dbReference>
<dbReference type="GO" id="GO:0006355">
    <property type="term" value="P:regulation of DNA-templated transcription"/>
    <property type="evidence" value="ECO:0007669"/>
    <property type="project" value="InterPro"/>
</dbReference>
<evidence type="ECO:0000313" key="3">
    <source>
        <dbReference type="Proteomes" id="UP000264006"/>
    </source>
</evidence>
<organism evidence="2 3">
    <name type="scientific">Euzebya pacifica</name>
    <dbReference type="NCBI Taxonomy" id="1608957"/>
    <lineage>
        <taxon>Bacteria</taxon>
        <taxon>Bacillati</taxon>
        <taxon>Actinomycetota</taxon>
        <taxon>Nitriliruptoria</taxon>
        <taxon>Euzebyales</taxon>
    </lineage>
</organism>
<evidence type="ECO:0000313" key="2">
    <source>
        <dbReference type="EMBL" id="AXV07802.1"/>
    </source>
</evidence>
<dbReference type="Gene3D" id="1.10.10.10">
    <property type="entry name" value="Winged helix-like DNA-binding domain superfamily/Winged helix DNA-binding domain"/>
    <property type="match status" value="1"/>
</dbReference>
<protein>
    <recommendedName>
        <fullName evidence="1">HTH luxR-type domain-containing protein</fullName>
    </recommendedName>
</protein>
<accession>A0A346Y005</accession>
<proteinExistence type="predicted"/>
<feature type="domain" description="HTH luxR-type" evidence="1">
    <location>
        <begin position="7"/>
        <end position="64"/>
    </location>
</feature>
<dbReference type="SMART" id="SM00421">
    <property type="entry name" value="HTH_LUXR"/>
    <property type="match status" value="1"/>
</dbReference>
<dbReference type="InterPro" id="IPR016032">
    <property type="entry name" value="Sig_transdc_resp-reg_C-effctor"/>
</dbReference>